<dbReference type="CDD" id="cd00075">
    <property type="entry name" value="HATPase"/>
    <property type="match status" value="1"/>
</dbReference>
<dbReference type="Gene3D" id="2.60.40.2380">
    <property type="match status" value="1"/>
</dbReference>
<feature type="transmembrane region" description="Helical" evidence="11">
    <location>
        <begin position="242"/>
        <end position="259"/>
    </location>
</feature>
<keyword evidence="11" id="KW-1133">Transmembrane helix</keyword>
<evidence type="ECO:0000256" key="5">
    <source>
        <dbReference type="ARBA" id="ARBA00022679"/>
    </source>
</evidence>
<keyword evidence="4" id="KW-0597">Phosphoprotein</keyword>
<keyword evidence="9" id="KW-0902">Two-component regulatory system</keyword>
<dbReference type="PANTHER" id="PTHR43547:SF2">
    <property type="entry name" value="HYBRID SIGNAL TRANSDUCTION HISTIDINE KINASE C"/>
    <property type="match status" value="1"/>
</dbReference>
<dbReference type="AlphaFoldDB" id="A0A3Q8X2U7"/>
<dbReference type="GO" id="GO:0005886">
    <property type="term" value="C:plasma membrane"/>
    <property type="evidence" value="ECO:0007669"/>
    <property type="project" value="UniProtKB-SubCell"/>
</dbReference>
<dbReference type="InterPro" id="IPR004358">
    <property type="entry name" value="Sig_transdc_His_kin-like_C"/>
</dbReference>
<dbReference type="EMBL" id="CP034437">
    <property type="protein sequence ID" value="AZN39166.1"/>
    <property type="molecule type" value="Genomic_DNA"/>
</dbReference>
<dbReference type="SUPFAM" id="SSF47384">
    <property type="entry name" value="Homodimeric domain of signal transducing histidine kinase"/>
    <property type="match status" value="1"/>
</dbReference>
<comment type="catalytic activity">
    <reaction evidence="1">
        <text>ATP + protein L-histidine = ADP + protein N-phospho-L-histidine.</text>
        <dbReference type="EC" id="2.7.13.3"/>
    </reaction>
</comment>
<dbReference type="InterPro" id="IPR036097">
    <property type="entry name" value="HisK_dim/P_sf"/>
</dbReference>
<evidence type="ECO:0000256" key="3">
    <source>
        <dbReference type="ARBA" id="ARBA00012438"/>
    </source>
</evidence>
<keyword evidence="5" id="KW-0808">Transferase</keyword>
<feature type="transmembrane region" description="Helical" evidence="11">
    <location>
        <begin position="373"/>
        <end position="393"/>
    </location>
</feature>
<evidence type="ECO:0000313" key="13">
    <source>
        <dbReference type="EMBL" id="AZN39166.1"/>
    </source>
</evidence>
<keyword evidence="7" id="KW-0418">Kinase</keyword>
<name>A0A3Q8X2U7_9BACL</name>
<feature type="transmembrane region" description="Helical" evidence="11">
    <location>
        <begin position="286"/>
        <end position="303"/>
    </location>
</feature>
<evidence type="ECO:0000259" key="12">
    <source>
        <dbReference type="PROSITE" id="PS50109"/>
    </source>
</evidence>
<proteinExistence type="predicted"/>
<feature type="transmembrane region" description="Helical" evidence="11">
    <location>
        <begin position="213"/>
        <end position="235"/>
    </location>
</feature>
<dbReference type="SUPFAM" id="SSF55874">
    <property type="entry name" value="ATPase domain of HSP90 chaperone/DNA topoisomerase II/histidine kinase"/>
    <property type="match status" value="1"/>
</dbReference>
<evidence type="ECO:0000256" key="1">
    <source>
        <dbReference type="ARBA" id="ARBA00000085"/>
    </source>
</evidence>
<keyword evidence="8" id="KW-0067">ATP-binding</keyword>
<dbReference type="GO" id="GO:0005524">
    <property type="term" value="F:ATP binding"/>
    <property type="evidence" value="ECO:0007669"/>
    <property type="project" value="UniProtKB-KW"/>
</dbReference>
<evidence type="ECO:0000256" key="2">
    <source>
        <dbReference type="ARBA" id="ARBA00004651"/>
    </source>
</evidence>
<feature type="domain" description="Histidine kinase" evidence="12">
    <location>
        <begin position="481"/>
        <end position="700"/>
    </location>
</feature>
<feature type="coiled-coil region" evidence="10">
    <location>
        <begin position="454"/>
        <end position="481"/>
    </location>
</feature>
<dbReference type="CDD" id="cd00082">
    <property type="entry name" value="HisKA"/>
    <property type="match status" value="1"/>
</dbReference>
<feature type="transmembrane region" description="Helical" evidence="11">
    <location>
        <begin position="405"/>
        <end position="423"/>
    </location>
</feature>
<dbReference type="GO" id="GO:0000155">
    <property type="term" value="F:phosphorelay sensor kinase activity"/>
    <property type="evidence" value="ECO:0007669"/>
    <property type="project" value="InterPro"/>
</dbReference>
<dbReference type="InterPro" id="IPR011623">
    <property type="entry name" value="7TMR_DISM_rcpt_extracell_dom1"/>
</dbReference>
<dbReference type="Proteomes" id="UP000272528">
    <property type="component" value="Chromosome"/>
</dbReference>
<dbReference type="InterPro" id="IPR003661">
    <property type="entry name" value="HisK_dim/P_dom"/>
</dbReference>
<keyword evidence="14" id="KW-1185">Reference proteome</keyword>
<evidence type="ECO:0000256" key="9">
    <source>
        <dbReference type="ARBA" id="ARBA00023012"/>
    </source>
</evidence>
<dbReference type="Pfam" id="PF07696">
    <property type="entry name" value="7TMR-DISMED2"/>
    <property type="match status" value="1"/>
</dbReference>
<evidence type="ECO:0000256" key="6">
    <source>
        <dbReference type="ARBA" id="ARBA00022741"/>
    </source>
</evidence>
<evidence type="ECO:0000256" key="10">
    <source>
        <dbReference type="SAM" id="Coils"/>
    </source>
</evidence>
<dbReference type="OrthoDB" id="9809348at2"/>
<evidence type="ECO:0000256" key="8">
    <source>
        <dbReference type="ARBA" id="ARBA00022840"/>
    </source>
</evidence>
<dbReference type="PANTHER" id="PTHR43547">
    <property type="entry name" value="TWO-COMPONENT HISTIDINE KINASE"/>
    <property type="match status" value="1"/>
</dbReference>
<dbReference type="FunFam" id="3.30.565.10:FF:000006">
    <property type="entry name" value="Sensor histidine kinase WalK"/>
    <property type="match status" value="1"/>
</dbReference>
<evidence type="ECO:0000256" key="11">
    <source>
        <dbReference type="SAM" id="Phobius"/>
    </source>
</evidence>
<dbReference type="Pfam" id="PF00512">
    <property type="entry name" value="HisKA"/>
    <property type="match status" value="1"/>
</dbReference>
<dbReference type="EC" id="2.7.13.3" evidence="3"/>
<protein>
    <recommendedName>
        <fullName evidence="3">histidine kinase</fullName>
        <ecNumber evidence="3">2.7.13.3</ecNumber>
    </recommendedName>
</protein>
<reference evidence="14" key="1">
    <citation type="submission" date="2018-12" db="EMBL/GenBank/DDBJ databases">
        <title>Genome sequence of Peanibacillus sp.</title>
        <authorList>
            <person name="Subramani G."/>
            <person name="Srinivasan S."/>
            <person name="Kim M.K."/>
        </authorList>
    </citation>
    <scope>NUCLEOTIDE SEQUENCE [LARGE SCALE GENOMIC DNA]</scope>
    <source>
        <strain evidence="14">18JY67-1</strain>
    </source>
</reference>
<dbReference type="InterPro" id="IPR011622">
    <property type="entry name" value="7TMR_DISM_rcpt_extracell_dom2"/>
</dbReference>
<feature type="transmembrane region" description="Helical" evidence="11">
    <location>
        <begin position="323"/>
        <end position="340"/>
    </location>
</feature>
<feature type="transmembrane region" description="Helical" evidence="11">
    <location>
        <begin position="25"/>
        <end position="44"/>
    </location>
</feature>
<dbReference type="SMART" id="SM00387">
    <property type="entry name" value="HATPase_c"/>
    <property type="match status" value="1"/>
</dbReference>
<keyword evidence="6" id="KW-0547">Nucleotide-binding</keyword>
<keyword evidence="10" id="KW-0175">Coiled coil</keyword>
<dbReference type="KEGG" id="palb:EJC50_05430"/>
<sequence>MPPSKEAAVQRGHFMKKNFAEHNRLFFLSILLFIAGVALVWSYFMPGERSSGSNGVVGSEIHLTEGMKKVNVNAGMQVFPDPEGTLSYEQVRSPKEQITFAPAMGQSAFGLEGKAYWTRVTIVNGTASDRWVLRLSNAIVDTVELYVDGPSAQASGSAAAYEKLKDHYWAYELSLPKDRDVTLYLRTTTEGSMILPIELMRSTTYADKLRSEYILFGLYYGFVLLMAAYILSMYIFMRNIAYLYYSSYIVFFALSQLFWNGLPQEMLGEQNGLIKFLLRMLDSYEGIFLFFFILCLWFVQFFLDKVLQLNVFAPPLRYATKVIRWISPVAVVALLFHWSWFSNIAIWYELMVSISLITAITVSVLRGNIAARYILLGMIAIFGFATPSILYTFSVFDYNILTHYGYQLGSVAEFIVLASAISYQTRQIQRDKDIAQQEMIANQAKLVRVLERWNEELEMTVQERTEKLVQAQKRRNELLQNISHDVRSPLTVVQGGIRAMMLGIQVHPGKQNKHLENLYEKVRYITRFIDDLFQLSLNEQNEASPYESTEEIAMKRWIEKEFVLLGELVTIAGLQCESDVRGADDIVVTIDPHRMRRVLSNLVHNACKYSDPNTQVELAATIDTDGIRISVTDEGEGIRAENLHDIFERAHRGTQSDPSTGSGLGLAIAKEIVEQHGGTITAASELGKGSRFVVRLPLDSAR</sequence>
<dbReference type="SMART" id="SM00388">
    <property type="entry name" value="HisKA"/>
    <property type="match status" value="1"/>
</dbReference>
<organism evidence="13 14">
    <name type="scientific">Paenibacillus albus</name>
    <dbReference type="NCBI Taxonomy" id="2495582"/>
    <lineage>
        <taxon>Bacteria</taxon>
        <taxon>Bacillati</taxon>
        <taxon>Bacillota</taxon>
        <taxon>Bacilli</taxon>
        <taxon>Bacillales</taxon>
        <taxon>Paenibacillaceae</taxon>
        <taxon>Paenibacillus</taxon>
    </lineage>
</organism>
<comment type="subcellular location">
    <subcellularLocation>
        <location evidence="2">Cell membrane</location>
        <topology evidence="2">Multi-pass membrane protein</topology>
    </subcellularLocation>
</comment>
<dbReference type="PRINTS" id="PR00344">
    <property type="entry name" value="BCTRLSENSOR"/>
</dbReference>
<dbReference type="InterPro" id="IPR003594">
    <property type="entry name" value="HATPase_dom"/>
</dbReference>
<dbReference type="Gene3D" id="1.10.287.130">
    <property type="match status" value="1"/>
</dbReference>
<dbReference type="PROSITE" id="PS50109">
    <property type="entry name" value="HIS_KIN"/>
    <property type="match status" value="1"/>
</dbReference>
<dbReference type="InterPro" id="IPR036890">
    <property type="entry name" value="HATPase_C_sf"/>
</dbReference>
<dbReference type="InterPro" id="IPR005467">
    <property type="entry name" value="His_kinase_dom"/>
</dbReference>
<evidence type="ECO:0000256" key="4">
    <source>
        <dbReference type="ARBA" id="ARBA00022553"/>
    </source>
</evidence>
<keyword evidence="11" id="KW-0472">Membrane</keyword>
<feature type="transmembrane region" description="Helical" evidence="11">
    <location>
        <begin position="346"/>
        <end position="366"/>
    </location>
</feature>
<keyword evidence="11" id="KW-0812">Transmembrane</keyword>
<accession>A0A3Q8X2U7</accession>
<dbReference type="Pfam" id="PF02518">
    <property type="entry name" value="HATPase_c"/>
    <property type="match status" value="1"/>
</dbReference>
<dbReference type="Gene3D" id="3.30.565.10">
    <property type="entry name" value="Histidine kinase-like ATPase, C-terminal domain"/>
    <property type="match status" value="1"/>
</dbReference>
<evidence type="ECO:0000256" key="7">
    <source>
        <dbReference type="ARBA" id="ARBA00022777"/>
    </source>
</evidence>
<gene>
    <name evidence="13" type="ORF">EJC50_05430</name>
</gene>
<dbReference type="Pfam" id="PF07695">
    <property type="entry name" value="7TMR-DISM_7TM"/>
    <property type="match status" value="1"/>
</dbReference>
<evidence type="ECO:0000313" key="14">
    <source>
        <dbReference type="Proteomes" id="UP000272528"/>
    </source>
</evidence>